<sequence length="72" mass="7860">MGATTQHVPDALRRAQQELDRRFDEIARQYAGHPRSEVLDVLEHEVCAAGVTPVRPDLSALARQIAEAPTAG</sequence>
<protein>
    <submittedName>
        <fullName evidence="1">Uncharacterized protein</fullName>
    </submittedName>
</protein>
<dbReference type="EMBL" id="JACBZT010000001">
    <property type="protein sequence ID" value="NYJ08591.1"/>
    <property type="molecule type" value="Genomic_DNA"/>
</dbReference>
<comment type="caution">
    <text evidence="1">The sequence shown here is derived from an EMBL/GenBank/DDBJ whole genome shotgun (WGS) entry which is preliminary data.</text>
</comment>
<accession>A0A853CN24</accession>
<gene>
    <name evidence="1" type="ORF">GGQ55_004869</name>
</gene>
<evidence type="ECO:0000313" key="2">
    <source>
        <dbReference type="Proteomes" id="UP000541969"/>
    </source>
</evidence>
<proteinExistence type="predicted"/>
<reference evidence="1 2" key="1">
    <citation type="submission" date="2020-07" db="EMBL/GenBank/DDBJ databases">
        <title>Sequencing the genomes of 1000 actinobacteria strains.</title>
        <authorList>
            <person name="Klenk H.-P."/>
        </authorList>
    </citation>
    <scope>NUCLEOTIDE SEQUENCE [LARGE SCALE GENOMIC DNA]</scope>
    <source>
        <strain evidence="1 2">DSM 104001</strain>
    </source>
</reference>
<keyword evidence="2" id="KW-1185">Reference proteome</keyword>
<dbReference type="Proteomes" id="UP000541969">
    <property type="component" value="Unassembled WGS sequence"/>
</dbReference>
<dbReference type="RefSeq" id="WP_179721295.1">
    <property type="nucleotide sequence ID" value="NZ_JACBZT010000001.1"/>
</dbReference>
<organism evidence="1 2">
    <name type="scientific">Petropleomorpha daqingensis</name>
    <dbReference type="NCBI Taxonomy" id="2026353"/>
    <lineage>
        <taxon>Bacteria</taxon>
        <taxon>Bacillati</taxon>
        <taxon>Actinomycetota</taxon>
        <taxon>Actinomycetes</taxon>
        <taxon>Geodermatophilales</taxon>
        <taxon>Geodermatophilaceae</taxon>
        <taxon>Petropleomorpha</taxon>
    </lineage>
</organism>
<evidence type="ECO:0000313" key="1">
    <source>
        <dbReference type="EMBL" id="NYJ08591.1"/>
    </source>
</evidence>
<name>A0A853CN24_9ACTN</name>
<dbReference type="AlphaFoldDB" id="A0A853CN24"/>